<dbReference type="OrthoDB" id="9112604at2"/>
<keyword evidence="1" id="KW-1133">Transmembrane helix</keyword>
<evidence type="ECO:0000313" key="3">
    <source>
        <dbReference type="Proteomes" id="UP000199706"/>
    </source>
</evidence>
<keyword evidence="1" id="KW-0472">Membrane</keyword>
<feature type="transmembrane region" description="Helical" evidence="1">
    <location>
        <begin position="7"/>
        <end position="27"/>
    </location>
</feature>
<gene>
    <name evidence="2" type="ORF">SAMN05216466_103537</name>
</gene>
<dbReference type="AlphaFoldDB" id="A0A1G7UNQ0"/>
<keyword evidence="1" id="KW-0812">Transmembrane</keyword>
<evidence type="ECO:0000313" key="2">
    <source>
        <dbReference type="EMBL" id="SDG49133.1"/>
    </source>
</evidence>
<dbReference type="Proteomes" id="UP000199706">
    <property type="component" value="Unassembled WGS sequence"/>
</dbReference>
<dbReference type="EMBL" id="FNCJ01000003">
    <property type="protein sequence ID" value="SDG49133.1"/>
    <property type="molecule type" value="Genomic_DNA"/>
</dbReference>
<accession>A0A1G7UNQ0</accession>
<name>A0A1G7UNQ0_9BURK</name>
<proteinExistence type="predicted"/>
<reference evidence="2 3" key="1">
    <citation type="submission" date="2016-10" db="EMBL/GenBank/DDBJ databases">
        <authorList>
            <person name="de Groot N.N."/>
        </authorList>
    </citation>
    <scope>NUCLEOTIDE SEQUENCE [LARGE SCALE GENOMIC DNA]</scope>
    <source>
        <strain evidence="2 3">LMG 2247</strain>
    </source>
</reference>
<evidence type="ECO:0000256" key="1">
    <source>
        <dbReference type="SAM" id="Phobius"/>
    </source>
</evidence>
<organism evidence="2 3">
    <name type="scientific">Paraburkholderia phenazinium</name>
    <dbReference type="NCBI Taxonomy" id="60549"/>
    <lineage>
        <taxon>Bacteria</taxon>
        <taxon>Pseudomonadati</taxon>
        <taxon>Pseudomonadota</taxon>
        <taxon>Betaproteobacteria</taxon>
        <taxon>Burkholderiales</taxon>
        <taxon>Burkholderiaceae</taxon>
        <taxon>Paraburkholderia</taxon>
    </lineage>
</organism>
<feature type="transmembrane region" description="Helical" evidence="1">
    <location>
        <begin position="78"/>
        <end position="96"/>
    </location>
</feature>
<dbReference type="RefSeq" id="WP_090683829.1">
    <property type="nucleotide sequence ID" value="NZ_CADERL010000005.1"/>
</dbReference>
<sequence>MDLFFWLPLNLAAPIVGPVFTIALAAVAHGYDAARQLIVESVKDGQLLWSAMALSASATYEAVTALEARGAMPVPELCIALFCVSAFACSIIVMTATTKAHSEGLIAQSRSKRVQPGVTSPPLGIVPISICMTGLIAVAYTAMHVHLVWKNLS</sequence>
<protein>
    <submittedName>
        <fullName evidence="2">Uncharacterized protein</fullName>
    </submittedName>
</protein>
<feature type="transmembrane region" description="Helical" evidence="1">
    <location>
        <begin position="125"/>
        <end position="149"/>
    </location>
</feature>